<keyword evidence="14" id="KW-1185">Reference proteome</keyword>
<dbReference type="CDD" id="cd02094">
    <property type="entry name" value="P-type_ATPase_Cu-like"/>
    <property type="match status" value="1"/>
</dbReference>
<dbReference type="Pfam" id="PF00702">
    <property type="entry name" value="Hydrolase"/>
    <property type="match status" value="1"/>
</dbReference>
<comment type="subcellular location">
    <subcellularLocation>
        <location evidence="1">Membrane</location>
        <topology evidence="1">Multi-pass membrane protein</topology>
    </subcellularLocation>
</comment>
<dbReference type="SFLD" id="SFLDS00003">
    <property type="entry name" value="Haloacid_Dehalogenase"/>
    <property type="match status" value="1"/>
</dbReference>
<feature type="compositionally biased region" description="Polar residues" evidence="11">
    <location>
        <begin position="196"/>
        <end position="205"/>
    </location>
</feature>
<dbReference type="Gene3D" id="3.40.50.1000">
    <property type="entry name" value="HAD superfamily/HAD-like"/>
    <property type="match status" value="1"/>
</dbReference>
<dbReference type="InterPro" id="IPR036163">
    <property type="entry name" value="HMA_dom_sf"/>
</dbReference>
<evidence type="ECO:0000256" key="5">
    <source>
        <dbReference type="ARBA" id="ARBA00022741"/>
    </source>
</evidence>
<evidence type="ECO:0000256" key="7">
    <source>
        <dbReference type="ARBA" id="ARBA00022967"/>
    </source>
</evidence>
<evidence type="ECO:0000256" key="4">
    <source>
        <dbReference type="ARBA" id="ARBA00022723"/>
    </source>
</evidence>
<keyword evidence="4 10" id="KW-0479">Metal-binding</keyword>
<dbReference type="Proteomes" id="UP000001996">
    <property type="component" value="Unassembled WGS sequence"/>
</dbReference>
<dbReference type="InParanoid" id="A5E1L1"/>
<dbReference type="SUPFAM" id="SSF56784">
    <property type="entry name" value="HAD-like"/>
    <property type="match status" value="1"/>
</dbReference>
<dbReference type="PROSITE" id="PS01047">
    <property type="entry name" value="HMA_1"/>
    <property type="match status" value="1"/>
</dbReference>
<dbReference type="SUPFAM" id="SSF81653">
    <property type="entry name" value="Calcium ATPase, transduction domain A"/>
    <property type="match status" value="1"/>
</dbReference>
<dbReference type="NCBIfam" id="TIGR01525">
    <property type="entry name" value="ATPase-IB_hvy"/>
    <property type="match status" value="1"/>
</dbReference>
<dbReference type="Pfam" id="PF00122">
    <property type="entry name" value="E1-E2_ATPase"/>
    <property type="match status" value="1"/>
</dbReference>
<evidence type="ECO:0000256" key="3">
    <source>
        <dbReference type="ARBA" id="ARBA00022692"/>
    </source>
</evidence>
<dbReference type="PRINTS" id="PR00119">
    <property type="entry name" value="CATATPASE"/>
</dbReference>
<dbReference type="SFLD" id="SFLDG00002">
    <property type="entry name" value="C1.7:_P-type_atpase_like"/>
    <property type="match status" value="1"/>
</dbReference>
<dbReference type="eggNOG" id="KOG0207">
    <property type="taxonomic scope" value="Eukaryota"/>
</dbReference>
<keyword evidence="5 10" id="KW-0547">Nucleotide-binding</keyword>
<evidence type="ECO:0000259" key="12">
    <source>
        <dbReference type="PROSITE" id="PS50846"/>
    </source>
</evidence>
<dbReference type="Gene3D" id="3.30.70.100">
    <property type="match status" value="2"/>
</dbReference>
<dbReference type="OrthoDB" id="432719at2759"/>
<comment type="similarity">
    <text evidence="2 10">Belongs to the cation transport ATPase (P-type) (TC 3.A.3) family. Type IB subfamily.</text>
</comment>
<dbReference type="STRING" id="379508.A5E1L1"/>
<evidence type="ECO:0000313" key="13">
    <source>
        <dbReference type="EMBL" id="EDK45319.1"/>
    </source>
</evidence>
<dbReference type="PANTHER" id="PTHR43520:SF32">
    <property type="entry name" value="COPPER RESISTANCE P-TYPE ATPASE (EUROFUNG)"/>
    <property type="match status" value="1"/>
</dbReference>
<proteinExistence type="inferred from homology"/>
<feature type="domain" description="HMA" evidence="12">
    <location>
        <begin position="312"/>
        <end position="380"/>
    </location>
</feature>
<dbReference type="GO" id="GO:0005524">
    <property type="term" value="F:ATP binding"/>
    <property type="evidence" value="ECO:0007669"/>
    <property type="project" value="UniProtKB-UniRule"/>
</dbReference>
<keyword evidence="8 10" id="KW-1133">Transmembrane helix</keyword>
<sequence>MSLQSSKTTISKDNRNNNDNNSNKVKENMKVLTIELSNIHCEECESTVRKVVAQFYNAKEVDDVASVELNNDEDVCFEINNSKVKLFGKNQSNFNHGFKKLVRKLEKAGFGVARYEIRSSNEYYSGLSNEVDQHDLEADSPSAHIDESGFFDFMGLYHKYTQSQSKKHHMKFCKVCQESERLQKESQAKLTKHSIDSNNDTSSLETKVDHPHQEFRAAFVVSGMTCSSCVNTISDSLKKLFETTNNNATKSNSKSVNNEFDESKFNVNLLQKSIVAIIPNKQLINQIINTVSDLGFECKLVEVLPVQRSINTKVTALIGGMTCAACANSINAAVKDLPFVLESGINVVTKSAQFVLEDDNAHKNLDKLQEAVEDCGFDFELLTTEKINYTSGKQKPRTINIKVDGMFCDHCPEIITKYLFNYGDAVVINDPLTLKHPIIKFTYVPSGEVTVRKFLHDLNHLKDGGNGEYKITEEIGSFTCKIVKPVSIDEQVRKLAQRELINLALRLVLATVFAIPTFIFGIVAMSLLPKQHPFRIWVEDPIWAGNVSRATWILFILATPVYFFAADTFHRKAIKEIKSLWFHKNSFKQRLFKFGSMNLLMCLGTTVAYFASIALLILSAKQAPETHHGFHTTYFDAVVFLTFFLLIGKLLQSYSKTKTADAVSKLSDLKQTEATLVEHIGENGNKYINDQLVDLELLEIGDYIKIGHGESPPVDCVIVDGESNFDESALTGESVPVKHVEGHQVFSGTVNVGSTSIIGKVTSLEGDSLLSQIVNTVRDGQLRKAPMERTADLITGYFVPIIVALAIITWIIWLALGHSGALPESYLDIDIGGWTVWSLDFAIAVFVIACPCGIGLAAPTALFVGSGLAAKYGILAKGGGVAFQDGANIGVICFDKTGTLTRGELLVTNYSFTKKVKDLKVSKQIGYQLARDLEVASAHPLAKAVKAFVDETCAKQLIKLVGNKTPQVESVSGKGVKGEIICDDISGEDQGQNHNDDAGANYYDVWTKYKPEQAILGNERLLEDHGVVLTDDQKSLLVRWKRECKSVILLGLKCSSLFDDSEFHLLMMLAARDEIRPETKEVISFLQSHKIETWMITGDNQLTAEAIAKEVGVTNVVSEVLPDEKELQIKRIRQMKDSESKKPCVIAMVGDGINDAPALASADVGIALSSGADLAVTSSDFILLNKQHPLICLVTLLDLSRCVFRRVKFNFGWSLVYNTIGIPIAAGVIYPYNNSRLDPVWASAAMALSSVSVVLSSLALKLYRPKLNVNDYTVETKDTGVAIEE</sequence>
<dbReference type="SFLD" id="SFLDF00027">
    <property type="entry name" value="p-type_atpase"/>
    <property type="match status" value="1"/>
</dbReference>
<evidence type="ECO:0000256" key="8">
    <source>
        <dbReference type="ARBA" id="ARBA00022989"/>
    </source>
</evidence>
<dbReference type="SUPFAM" id="SSF81665">
    <property type="entry name" value="Calcium ATPase, transmembrane domain M"/>
    <property type="match status" value="1"/>
</dbReference>
<keyword evidence="3 10" id="KW-0812">Transmembrane</keyword>
<dbReference type="HOGENOM" id="CLU_001771_0_2_1"/>
<reference evidence="13 14" key="1">
    <citation type="journal article" date="2009" name="Nature">
        <title>Evolution of pathogenicity and sexual reproduction in eight Candida genomes.</title>
        <authorList>
            <person name="Butler G."/>
            <person name="Rasmussen M.D."/>
            <person name="Lin M.F."/>
            <person name="Santos M.A."/>
            <person name="Sakthikumar S."/>
            <person name="Munro C.A."/>
            <person name="Rheinbay E."/>
            <person name="Grabherr M."/>
            <person name="Forche A."/>
            <person name="Reedy J.L."/>
            <person name="Agrafioti I."/>
            <person name="Arnaud M.B."/>
            <person name="Bates S."/>
            <person name="Brown A.J."/>
            <person name="Brunke S."/>
            <person name="Costanzo M.C."/>
            <person name="Fitzpatrick D.A."/>
            <person name="de Groot P.W."/>
            <person name="Harris D."/>
            <person name="Hoyer L.L."/>
            <person name="Hube B."/>
            <person name="Klis F.M."/>
            <person name="Kodira C."/>
            <person name="Lennard N."/>
            <person name="Logue M.E."/>
            <person name="Martin R."/>
            <person name="Neiman A.M."/>
            <person name="Nikolaou E."/>
            <person name="Quail M.A."/>
            <person name="Quinn J."/>
            <person name="Santos M.C."/>
            <person name="Schmitzberger F.F."/>
            <person name="Sherlock G."/>
            <person name="Shah P."/>
            <person name="Silverstein K.A."/>
            <person name="Skrzypek M.S."/>
            <person name="Soll D."/>
            <person name="Staggs R."/>
            <person name="Stansfield I."/>
            <person name="Stumpf M.P."/>
            <person name="Sudbery P.E."/>
            <person name="Srikantha T."/>
            <person name="Zeng Q."/>
            <person name="Berman J."/>
            <person name="Berriman M."/>
            <person name="Heitman J."/>
            <person name="Gow N.A."/>
            <person name="Lorenz M.C."/>
            <person name="Birren B.W."/>
            <person name="Kellis M."/>
            <person name="Cuomo C.A."/>
        </authorList>
    </citation>
    <scope>NUCLEOTIDE SEQUENCE [LARGE SCALE GENOMIC DNA]</scope>
    <source>
        <strain evidence="14">ATCC 11503 / BCRC 21390 / CBS 2605 / JCM 1781 / NBRC 1676 / NRRL YB-4239</strain>
    </source>
</reference>
<evidence type="ECO:0000256" key="9">
    <source>
        <dbReference type="ARBA" id="ARBA00023136"/>
    </source>
</evidence>
<dbReference type="GO" id="GO:0005507">
    <property type="term" value="F:copper ion binding"/>
    <property type="evidence" value="ECO:0007669"/>
    <property type="project" value="TreeGrafter"/>
</dbReference>
<dbReference type="InterPro" id="IPR008250">
    <property type="entry name" value="ATPase_P-typ_transduc_dom_A_sf"/>
</dbReference>
<dbReference type="KEGG" id="lel:PVL30_002989"/>
<dbReference type="PROSITE" id="PS01229">
    <property type="entry name" value="COF_2"/>
    <property type="match status" value="1"/>
</dbReference>
<dbReference type="InterPro" id="IPR023214">
    <property type="entry name" value="HAD_sf"/>
</dbReference>
<accession>A5E1L1</accession>
<evidence type="ECO:0000256" key="1">
    <source>
        <dbReference type="ARBA" id="ARBA00004141"/>
    </source>
</evidence>
<dbReference type="PROSITE" id="PS50846">
    <property type="entry name" value="HMA_2"/>
    <property type="match status" value="1"/>
</dbReference>
<evidence type="ECO:0000313" key="14">
    <source>
        <dbReference type="Proteomes" id="UP000001996"/>
    </source>
</evidence>
<dbReference type="InterPro" id="IPR027256">
    <property type="entry name" value="P-typ_ATPase_IB"/>
</dbReference>
<dbReference type="InterPro" id="IPR059000">
    <property type="entry name" value="ATPase_P-type_domA"/>
</dbReference>
<dbReference type="PANTHER" id="PTHR43520">
    <property type="entry name" value="ATP7, ISOFORM B"/>
    <property type="match status" value="1"/>
</dbReference>
<dbReference type="InterPro" id="IPR044492">
    <property type="entry name" value="P_typ_ATPase_HD_dom"/>
</dbReference>
<name>A5E1L1_LODEL</name>
<dbReference type="FunFam" id="2.70.150.10:FF:000068">
    <property type="entry name" value="Copper resistance-associated P-type ATPase"/>
    <property type="match status" value="1"/>
</dbReference>
<dbReference type="EMBL" id="CH981527">
    <property type="protein sequence ID" value="EDK45319.1"/>
    <property type="molecule type" value="Genomic_DNA"/>
</dbReference>
<feature type="transmembrane region" description="Helical" evidence="10">
    <location>
        <begin position="836"/>
        <end position="864"/>
    </location>
</feature>
<dbReference type="InterPro" id="IPR018303">
    <property type="entry name" value="ATPase_P-typ_P_site"/>
</dbReference>
<dbReference type="InterPro" id="IPR023298">
    <property type="entry name" value="ATPase_P-typ_TM_dom_sf"/>
</dbReference>
<dbReference type="VEuPathDB" id="FungiDB:LELG_03498"/>
<dbReference type="CDD" id="cd00371">
    <property type="entry name" value="HMA"/>
    <property type="match status" value="2"/>
</dbReference>
<dbReference type="Gene3D" id="3.40.1110.10">
    <property type="entry name" value="Calcium-transporting ATPase, cytoplasmic domain N"/>
    <property type="match status" value="1"/>
</dbReference>
<dbReference type="GO" id="GO:0043682">
    <property type="term" value="F:P-type divalent copper transporter activity"/>
    <property type="evidence" value="ECO:0007669"/>
    <property type="project" value="TreeGrafter"/>
</dbReference>
<gene>
    <name evidence="13" type="ORF">LELG_03498</name>
</gene>
<keyword evidence="9 10" id="KW-0472">Membrane</keyword>
<dbReference type="GeneID" id="5232613"/>
<dbReference type="InterPro" id="IPR001757">
    <property type="entry name" value="P_typ_ATPase"/>
</dbReference>
<dbReference type="OMA" id="QGMKGTF"/>
<feature type="transmembrane region" description="Helical" evidence="10">
    <location>
        <begin position="630"/>
        <end position="648"/>
    </location>
</feature>
<dbReference type="InterPro" id="IPR036412">
    <property type="entry name" value="HAD-like_sf"/>
</dbReference>
<keyword evidence="6 10" id="KW-0067">ATP-binding</keyword>
<dbReference type="GO" id="GO:0016020">
    <property type="term" value="C:membrane"/>
    <property type="evidence" value="ECO:0007669"/>
    <property type="project" value="UniProtKB-SubCell"/>
</dbReference>
<organism evidence="13 14">
    <name type="scientific">Lodderomyces elongisporus (strain ATCC 11503 / CBS 2605 / JCM 1781 / NBRC 1676 / NRRL YB-4239)</name>
    <name type="common">Yeast</name>
    <name type="synonym">Saccharomyces elongisporus</name>
    <dbReference type="NCBI Taxonomy" id="379508"/>
    <lineage>
        <taxon>Eukaryota</taxon>
        <taxon>Fungi</taxon>
        <taxon>Dikarya</taxon>
        <taxon>Ascomycota</taxon>
        <taxon>Saccharomycotina</taxon>
        <taxon>Pichiomycetes</taxon>
        <taxon>Debaryomycetaceae</taxon>
        <taxon>Candida/Lodderomyces clade</taxon>
        <taxon>Lodderomyces</taxon>
    </lineage>
</organism>
<dbReference type="GO" id="GO:0055070">
    <property type="term" value="P:copper ion homeostasis"/>
    <property type="evidence" value="ECO:0007669"/>
    <property type="project" value="TreeGrafter"/>
</dbReference>
<keyword evidence="7" id="KW-1278">Translocase</keyword>
<dbReference type="Pfam" id="PF00403">
    <property type="entry name" value="HMA"/>
    <property type="match status" value="1"/>
</dbReference>
<dbReference type="PROSITE" id="PS00154">
    <property type="entry name" value="ATPASE_E1_E2"/>
    <property type="match status" value="1"/>
</dbReference>
<feature type="transmembrane region" description="Helical" evidence="10">
    <location>
        <begin position="793"/>
        <end position="816"/>
    </location>
</feature>
<evidence type="ECO:0000256" key="2">
    <source>
        <dbReference type="ARBA" id="ARBA00006024"/>
    </source>
</evidence>
<evidence type="ECO:0000256" key="11">
    <source>
        <dbReference type="SAM" id="MobiDB-lite"/>
    </source>
</evidence>
<dbReference type="SUPFAM" id="SSF55008">
    <property type="entry name" value="HMA, heavy metal-associated domain"/>
    <property type="match status" value="2"/>
</dbReference>
<evidence type="ECO:0000256" key="10">
    <source>
        <dbReference type="RuleBase" id="RU362081"/>
    </source>
</evidence>
<feature type="transmembrane region" description="Helical" evidence="10">
    <location>
        <begin position="1215"/>
        <end position="1233"/>
    </location>
</feature>
<dbReference type="FunFam" id="3.30.70.100:FF:000090">
    <property type="entry name" value="AGL041Cp"/>
    <property type="match status" value="1"/>
</dbReference>
<dbReference type="InterPro" id="IPR006121">
    <property type="entry name" value="HMA_dom"/>
</dbReference>
<dbReference type="InterPro" id="IPR023299">
    <property type="entry name" value="ATPase_P-typ_cyto_dom_N"/>
</dbReference>
<dbReference type="GO" id="GO:0016887">
    <property type="term" value="F:ATP hydrolysis activity"/>
    <property type="evidence" value="ECO:0007669"/>
    <property type="project" value="InterPro"/>
</dbReference>
<feature type="transmembrane region" description="Helical" evidence="10">
    <location>
        <begin position="549"/>
        <end position="570"/>
    </location>
</feature>
<dbReference type="InterPro" id="IPR017969">
    <property type="entry name" value="Heavy-metal-associated_CS"/>
</dbReference>
<dbReference type="Gene3D" id="2.70.150.10">
    <property type="entry name" value="Calcium-transporting ATPase, cytoplasmic transduction domain A"/>
    <property type="match status" value="1"/>
</dbReference>
<protein>
    <recommendedName>
        <fullName evidence="12">HMA domain-containing protein</fullName>
    </recommendedName>
</protein>
<evidence type="ECO:0000256" key="6">
    <source>
        <dbReference type="ARBA" id="ARBA00022840"/>
    </source>
</evidence>
<feature type="region of interest" description="Disordered" evidence="11">
    <location>
        <begin position="1"/>
        <end position="24"/>
    </location>
</feature>
<dbReference type="NCBIfam" id="TIGR01494">
    <property type="entry name" value="ATPase_P-type"/>
    <property type="match status" value="2"/>
</dbReference>
<feature type="transmembrane region" description="Helical" evidence="10">
    <location>
        <begin position="1239"/>
        <end position="1260"/>
    </location>
</feature>
<feature type="transmembrane region" description="Helical" evidence="10">
    <location>
        <begin position="503"/>
        <end position="529"/>
    </location>
</feature>
<feature type="transmembrane region" description="Helical" evidence="10">
    <location>
        <begin position="591"/>
        <end position="618"/>
    </location>
</feature>
<feature type="region of interest" description="Disordered" evidence="11">
    <location>
        <begin position="187"/>
        <end position="206"/>
    </location>
</feature>